<dbReference type="GO" id="GO:0000725">
    <property type="term" value="P:recombinational repair"/>
    <property type="evidence" value="ECO:0007669"/>
    <property type="project" value="TreeGrafter"/>
</dbReference>
<accession>A0A3C1KLA3</accession>
<keyword evidence="3 9" id="KW-0347">Helicase</keyword>
<keyword evidence="4 9" id="KW-0067">ATP-binding</keyword>
<dbReference type="GO" id="GO:0016787">
    <property type="term" value="F:hydrolase activity"/>
    <property type="evidence" value="ECO:0007669"/>
    <property type="project" value="UniProtKB-UniRule"/>
</dbReference>
<dbReference type="PROSITE" id="PS51198">
    <property type="entry name" value="UVRD_HELICASE_ATP_BIND"/>
    <property type="match status" value="1"/>
</dbReference>
<evidence type="ECO:0000256" key="4">
    <source>
        <dbReference type="ARBA" id="ARBA00022840"/>
    </source>
</evidence>
<comment type="catalytic activity">
    <reaction evidence="8">
        <text>ATP + H2O = ADP + phosphate + H(+)</text>
        <dbReference type="Rhea" id="RHEA:13065"/>
        <dbReference type="ChEBI" id="CHEBI:15377"/>
        <dbReference type="ChEBI" id="CHEBI:15378"/>
        <dbReference type="ChEBI" id="CHEBI:30616"/>
        <dbReference type="ChEBI" id="CHEBI:43474"/>
        <dbReference type="ChEBI" id="CHEBI:456216"/>
        <dbReference type="EC" id="5.6.2.4"/>
    </reaction>
</comment>
<evidence type="ECO:0000259" key="11">
    <source>
        <dbReference type="PROSITE" id="PS51217"/>
    </source>
</evidence>
<dbReference type="GO" id="GO:0043138">
    <property type="term" value="F:3'-5' DNA helicase activity"/>
    <property type="evidence" value="ECO:0007669"/>
    <property type="project" value="UniProtKB-EC"/>
</dbReference>
<sequence length="626" mass="68918">MGPCSNTSSTTRLRWRPPVAEPLCAHTLPLQGRQLIEASAGTGKTFNIARLFLRLLVERELPVQQILVMTFTRAATAELKGRLAQAINSALEGWDTDSTEPFFTHLHAQQPAATARALLRRALLDMDEAAIFTIHGFCKRALTQQAFRSGISFHADMEAQTRSLILEALQDWYRQQSQEAGFVDLYALWSGPEAFFASWGRVIAGTEPVQAPAMPDLGSVWRDLRAAWPEESKAFHDLDVAKRRSAHTRAEAESVLDALSMALEADWQAASVAQLASMLAPKTYVNTDAKQTRMPALYALMQQLPAALRAHRAALAQAGIDFSRKHLAEAKDRLDQLDFSDLVSRLRLRLQDAQQGPSLAAALLQQYPVALVDEFQDTDPEQYDILNAIYRSDLQPAPLLCMIGDPKQAIYGFRGGDVFAYLQAREDADAQWVMDTNYRSTAGVIRGYNRLFYGRELSAATGAEVFGFGIDYHPVQAGRVELAGLEDPAPRGSFQWCLLPLDPALAGTDKRGTGYTRAGQQHLARWSAREIARLLGEACVDGAALSPADIAILVRDRFEAMEMQNALREVGLDAVYLSASDNVFNSEEAASLQQALQGILHLEDDQLLVAALATPWLGYDTAALYA</sequence>
<proteinExistence type="predicted"/>
<feature type="non-terminal residue" evidence="12">
    <location>
        <position position="626"/>
    </location>
</feature>
<evidence type="ECO:0000259" key="10">
    <source>
        <dbReference type="PROSITE" id="PS51198"/>
    </source>
</evidence>
<evidence type="ECO:0000256" key="9">
    <source>
        <dbReference type="PROSITE-ProRule" id="PRU00560"/>
    </source>
</evidence>
<reference evidence="12 13" key="1">
    <citation type="journal article" date="2018" name="Nat. Biotechnol.">
        <title>A standardized bacterial taxonomy based on genome phylogeny substantially revises the tree of life.</title>
        <authorList>
            <person name="Parks D.H."/>
            <person name="Chuvochina M."/>
            <person name="Waite D.W."/>
            <person name="Rinke C."/>
            <person name="Skarshewski A."/>
            <person name="Chaumeil P.A."/>
            <person name="Hugenholtz P."/>
        </authorList>
    </citation>
    <scope>NUCLEOTIDE SEQUENCE [LARGE SCALE GENOMIC DNA]</scope>
    <source>
        <strain evidence="12">UBA9158</strain>
    </source>
</reference>
<feature type="domain" description="UvrD-like helicase C-terminal" evidence="11">
    <location>
        <begin position="478"/>
        <end position="626"/>
    </location>
</feature>
<dbReference type="STRING" id="1121937.GCA_000423125_03415"/>
<dbReference type="InterPro" id="IPR014017">
    <property type="entry name" value="DNA_helicase_UvrD-like_C"/>
</dbReference>
<keyword evidence="2 9" id="KW-0378">Hydrolase</keyword>
<dbReference type="Gene3D" id="1.10.3170.10">
    <property type="entry name" value="Recbcd, chain B, domain 2"/>
    <property type="match status" value="1"/>
</dbReference>
<dbReference type="PROSITE" id="PS51217">
    <property type="entry name" value="UVRD_HELICASE_CTER"/>
    <property type="match status" value="1"/>
</dbReference>
<evidence type="ECO:0000256" key="1">
    <source>
        <dbReference type="ARBA" id="ARBA00022741"/>
    </source>
</evidence>
<evidence type="ECO:0000313" key="12">
    <source>
        <dbReference type="EMBL" id="HAN27500.1"/>
    </source>
</evidence>
<dbReference type="EC" id="5.6.2.4" evidence="7"/>
<dbReference type="InterPro" id="IPR027417">
    <property type="entry name" value="P-loop_NTPase"/>
</dbReference>
<comment type="caution">
    <text evidence="12">The sequence shown here is derived from an EMBL/GenBank/DDBJ whole genome shotgun (WGS) entry which is preliminary data.</text>
</comment>
<comment type="catalytic activity">
    <reaction evidence="6">
        <text>Couples ATP hydrolysis with the unwinding of duplex DNA by translocating in the 3'-5' direction.</text>
        <dbReference type="EC" id="5.6.2.4"/>
    </reaction>
</comment>
<dbReference type="EMBL" id="DMND01000101">
    <property type="protein sequence ID" value="HAN27500.1"/>
    <property type="molecule type" value="Genomic_DNA"/>
</dbReference>
<evidence type="ECO:0000256" key="5">
    <source>
        <dbReference type="ARBA" id="ARBA00023235"/>
    </source>
</evidence>
<feature type="domain" description="UvrD-like helicase ATP-binding" evidence="10">
    <location>
        <begin position="17"/>
        <end position="441"/>
    </location>
</feature>
<dbReference type="InterPro" id="IPR014016">
    <property type="entry name" value="UvrD-like_ATP-bd"/>
</dbReference>
<dbReference type="Pfam" id="PF00580">
    <property type="entry name" value="UvrD-helicase"/>
    <property type="match status" value="1"/>
</dbReference>
<feature type="binding site" evidence="9">
    <location>
        <begin position="38"/>
        <end position="45"/>
    </location>
    <ligand>
        <name>ATP</name>
        <dbReference type="ChEBI" id="CHEBI:30616"/>
    </ligand>
</feature>
<dbReference type="GO" id="GO:0005524">
    <property type="term" value="F:ATP binding"/>
    <property type="evidence" value="ECO:0007669"/>
    <property type="project" value="UniProtKB-UniRule"/>
</dbReference>
<dbReference type="GO" id="GO:0003677">
    <property type="term" value="F:DNA binding"/>
    <property type="evidence" value="ECO:0007669"/>
    <property type="project" value="InterPro"/>
</dbReference>
<evidence type="ECO:0000256" key="7">
    <source>
        <dbReference type="ARBA" id="ARBA00034808"/>
    </source>
</evidence>
<dbReference type="SUPFAM" id="SSF52540">
    <property type="entry name" value="P-loop containing nucleoside triphosphate hydrolases"/>
    <property type="match status" value="2"/>
</dbReference>
<gene>
    <name evidence="12" type="ORF">DCP75_07235</name>
</gene>
<keyword evidence="5" id="KW-0413">Isomerase</keyword>
<dbReference type="Gene3D" id="3.40.50.300">
    <property type="entry name" value="P-loop containing nucleotide triphosphate hydrolases"/>
    <property type="match status" value="2"/>
</dbReference>
<dbReference type="AlphaFoldDB" id="A0A3C1KLA3"/>
<evidence type="ECO:0000256" key="6">
    <source>
        <dbReference type="ARBA" id="ARBA00034617"/>
    </source>
</evidence>
<dbReference type="GO" id="GO:0009338">
    <property type="term" value="C:exodeoxyribonuclease V complex"/>
    <property type="evidence" value="ECO:0007669"/>
    <property type="project" value="TreeGrafter"/>
</dbReference>
<protein>
    <recommendedName>
        <fullName evidence="7">DNA 3'-5' helicase</fullName>
        <ecNumber evidence="7">5.6.2.4</ecNumber>
    </recommendedName>
</protein>
<evidence type="ECO:0000256" key="8">
    <source>
        <dbReference type="ARBA" id="ARBA00048988"/>
    </source>
</evidence>
<dbReference type="GO" id="GO:0005829">
    <property type="term" value="C:cytosol"/>
    <property type="evidence" value="ECO:0007669"/>
    <property type="project" value="TreeGrafter"/>
</dbReference>
<evidence type="ECO:0000256" key="3">
    <source>
        <dbReference type="ARBA" id="ARBA00022806"/>
    </source>
</evidence>
<name>A0A3C1KLA3_9GAMM</name>
<dbReference type="PANTHER" id="PTHR11070">
    <property type="entry name" value="UVRD / RECB / PCRA DNA HELICASE FAMILY MEMBER"/>
    <property type="match status" value="1"/>
</dbReference>
<evidence type="ECO:0000313" key="13">
    <source>
        <dbReference type="Proteomes" id="UP000259273"/>
    </source>
</evidence>
<dbReference type="Proteomes" id="UP000259273">
    <property type="component" value="Unassembled WGS sequence"/>
</dbReference>
<dbReference type="PANTHER" id="PTHR11070:SF23">
    <property type="entry name" value="RECBCD ENZYME SUBUNIT RECB"/>
    <property type="match status" value="1"/>
</dbReference>
<keyword evidence="1 9" id="KW-0547">Nucleotide-binding</keyword>
<dbReference type="InterPro" id="IPR000212">
    <property type="entry name" value="DNA_helicase_UvrD/REP"/>
</dbReference>
<evidence type="ECO:0000256" key="2">
    <source>
        <dbReference type="ARBA" id="ARBA00022801"/>
    </source>
</evidence>
<organism evidence="12 13">
    <name type="scientific">Haliea salexigens</name>
    <dbReference type="NCBI Taxonomy" id="287487"/>
    <lineage>
        <taxon>Bacteria</taxon>
        <taxon>Pseudomonadati</taxon>
        <taxon>Pseudomonadota</taxon>
        <taxon>Gammaproteobacteria</taxon>
        <taxon>Cellvibrionales</taxon>
        <taxon>Halieaceae</taxon>
        <taxon>Haliea</taxon>
    </lineage>
</organism>